<keyword evidence="1" id="KW-0560">Oxidoreductase</keyword>
<evidence type="ECO:0000259" key="2">
    <source>
        <dbReference type="Pfam" id="PF01266"/>
    </source>
</evidence>
<dbReference type="EMBL" id="PVNH01000002">
    <property type="protein sequence ID" value="PRX50078.1"/>
    <property type="molecule type" value="Genomic_DNA"/>
</dbReference>
<dbReference type="Gene3D" id="3.30.9.10">
    <property type="entry name" value="D-Amino Acid Oxidase, subunit A, domain 2"/>
    <property type="match status" value="1"/>
</dbReference>
<dbReference type="SUPFAM" id="SSF51905">
    <property type="entry name" value="FAD/NAD(P)-binding domain"/>
    <property type="match status" value="1"/>
</dbReference>
<accession>A0A2T0M0G7</accession>
<keyword evidence="4" id="KW-1185">Reference proteome</keyword>
<dbReference type="PANTHER" id="PTHR13847:SF287">
    <property type="entry name" value="FAD-DEPENDENT OXIDOREDUCTASE DOMAIN-CONTAINING PROTEIN 1"/>
    <property type="match status" value="1"/>
</dbReference>
<proteinExistence type="predicted"/>
<organism evidence="3 4">
    <name type="scientific">Prauserella shujinwangii</name>
    <dbReference type="NCBI Taxonomy" id="1453103"/>
    <lineage>
        <taxon>Bacteria</taxon>
        <taxon>Bacillati</taxon>
        <taxon>Actinomycetota</taxon>
        <taxon>Actinomycetes</taxon>
        <taxon>Pseudonocardiales</taxon>
        <taxon>Pseudonocardiaceae</taxon>
        <taxon>Prauserella</taxon>
    </lineage>
</organism>
<dbReference type="Gene3D" id="3.50.50.60">
    <property type="entry name" value="FAD/NAD(P)-binding domain"/>
    <property type="match status" value="1"/>
</dbReference>
<dbReference type="Proteomes" id="UP000238362">
    <property type="component" value="Unassembled WGS sequence"/>
</dbReference>
<sequence length="430" mass="46170">MRSDVVVIGAGVVGSSIALELARSGRSVLVVDKAGGVGHGSTSSSSAVVRFNFSTWAGVAASWESRFAWESWRDHLEVDDPAGFARYIRTGLAMLDVATAPRHLYLPLFDRAAVPYEEWDASRLAASVPGIDVGRYWPPKPIADDRFWEDADDRLGAVFTPDAGYVNDPQLAAQNLATAARQRGAEFLLRRAVTSIERRHDRVSTVGLDDGTRIDCGIVVNAAGPWSGHVNALAGVGSDFTVHVRPMRQEVAHVAAPRGFPEDGITIADMDLGTYMRGETGGALLVGGTEPECDPFHWLESPEAANPAPTTAVFEAQVTRAARRLPELTVPNRARGVVGVYDVADDWTPIYDRTELDGYYVAVGTSGNQFKNAPVIGQFMSEIINQVENGADHDATPVRFVAKHTGATIDLGAFSRRRPINAASSGTVMG</sequence>
<dbReference type="InterPro" id="IPR006076">
    <property type="entry name" value="FAD-dep_OxRdtase"/>
</dbReference>
<dbReference type="InterPro" id="IPR036188">
    <property type="entry name" value="FAD/NAD-bd_sf"/>
</dbReference>
<gene>
    <name evidence="3" type="ORF">B0I33_102196</name>
</gene>
<protein>
    <submittedName>
        <fullName evidence="3">Glycine/D-amino acid oxidase-like deaminating enzyme</fullName>
    </submittedName>
</protein>
<dbReference type="GO" id="GO:0016491">
    <property type="term" value="F:oxidoreductase activity"/>
    <property type="evidence" value="ECO:0007669"/>
    <property type="project" value="UniProtKB-KW"/>
</dbReference>
<comment type="caution">
    <text evidence="3">The sequence shown here is derived from an EMBL/GenBank/DDBJ whole genome shotgun (WGS) entry which is preliminary data.</text>
</comment>
<dbReference type="OrthoDB" id="9806452at2"/>
<feature type="domain" description="FAD dependent oxidoreductase" evidence="2">
    <location>
        <begin position="4"/>
        <end position="382"/>
    </location>
</feature>
<dbReference type="PANTHER" id="PTHR13847">
    <property type="entry name" value="SARCOSINE DEHYDROGENASE-RELATED"/>
    <property type="match status" value="1"/>
</dbReference>
<name>A0A2T0M0G7_9PSEU</name>
<evidence type="ECO:0000313" key="4">
    <source>
        <dbReference type="Proteomes" id="UP000238362"/>
    </source>
</evidence>
<dbReference type="Pfam" id="PF01266">
    <property type="entry name" value="DAO"/>
    <property type="match status" value="1"/>
</dbReference>
<evidence type="ECO:0000256" key="1">
    <source>
        <dbReference type="ARBA" id="ARBA00023002"/>
    </source>
</evidence>
<dbReference type="AlphaFoldDB" id="A0A2T0M0G7"/>
<dbReference type="RefSeq" id="WP_106177199.1">
    <property type="nucleotide sequence ID" value="NZ_PVNH01000002.1"/>
</dbReference>
<evidence type="ECO:0000313" key="3">
    <source>
        <dbReference type="EMBL" id="PRX50078.1"/>
    </source>
</evidence>
<reference evidence="3 4" key="1">
    <citation type="submission" date="2018-03" db="EMBL/GenBank/DDBJ databases">
        <title>Genomic Encyclopedia of Type Strains, Phase III (KMG-III): the genomes of soil and plant-associated and newly described type strains.</title>
        <authorList>
            <person name="Whitman W."/>
        </authorList>
    </citation>
    <scope>NUCLEOTIDE SEQUENCE [LARGE SCALE GENOMIC DNA]</scope>
    <source>
        <strain evidence="3 4">CGMCC 4.7125</strain>
    </source>
</reference>
<dbReference type="GO" id="GO:0032981">
    <property type="term" value="P:mitochondrial respiratory chain complex I assembly"/>
    <property type="evidence" value="ECO:0007669"/>
    <property type="project" value="TreeGrafter"/>
</dbReference>
<dbReference type="GO" id="GO:0005737">
    <property type="term" value="C:cytoplasm"/>
    <property type="evidence" value="ECO:0007669"/>
    <property type="project" value="TreeGrafter"/>
</dbReference>